<reference evidence="2" key="1">
    <citation type="submission" date="2021-02" db="EMBL/GenBank/DDBJ databases">
        <authorList>
            <person name="Nowell W R."/>
        </authorList>
    </citation>
    <scope>NUCLEOTIDE SEQUENCE</scope>
</reference>
<feature type="domain" description="BROMI C-terminal Rab TBC-like" evidence="1">
    <location>
        <begin position="76"/>
        <end position="534"/>
    </location>
</feature>
<sequence>MLCLLTVTSSFAAAYEIFYDESLTPRQDSTINDKPLDLLGLLDRIAFVCDDDSVRNLLCYEHTHTTGLRMLGIMQMDMDIQLMLEVKYDYVKKLRRAQTDNQADSLVVFDQLAMARNHVLVNAEVIGGPNEKIVPSWTMNETDAACPYPLFGEGDVPDFYKIKISYANSKLDDSELLRLIRNSRPDRLDDRWLTKCRHVFMSALKSQAQDIPVQLMSDLLDAVVDIYEKIHIDVLFNMNRDLSSSTSSSTTVLNNRRHNENEITKLSANSGLTNLQERGVQKAINYGAQIGLVHDVNLAKQNVTKLLKAVKSHLKQRSQSIRPNLSLINGSSMNEIKLNFNQSIDYPGYDWFVTSIFFLMHCDEVRAWRWLRTFSLLLPSGFLWCARLYNSPFISADMVQYTIHPIYAGTTHAVELIIENEMSQVFFAFRMSGLAPSHIAYQWIKQCFWNYLDWPEIVTYLTLCILYGIDYQVYYCVSIFKYLQNDIIKQHSARNLLPFLKCHQIRGFSARDYIDFMVSLEKRYRSILMPELKELVCFSTNNRNTN</sequence>
<dbReference type="InterPro" id="IPR035969">
    <property type="entry name" value="Rab-GAP_TBC_sf"/>
</dbReference>
<organism evidence="2 4">
    <name type="scientific">Didymodactylos carnosus</name>
    <dbReference type="NCBI Taxonomy" id="1234261"/>
    <lineage>
        <taxon>Eukaryota</taxon>
        <taxon>Metazoa</taxon>
        <taxon>Spiralia</taxon>
        <taxon>Gnathifera</taxon>
        <taxon>Rotifera</taxon>
        <taxon>Eurotatoria</taxon>
        <taxon>Bdelloidea</taxon>
        <taxon>Philodinida</taxon>
        <taxon>Philodinidae</taxon>
        <taxon>Didymodactylos</taxon>
    </lineage>
</organism>
<dbReference type="EMBL" id="CAJOBA010034930">
    <property type="protein sequence ID" value="CAF3994937.1"/>
    <property type="molecule type" value="Genomic_DNA"/>
</dbReference>
<dbReference type="SUPFAM" id="SSF47923">
    <property type="entry name" value="Ypt/Rab-GAP domain of gyp1p"/>
    <property type="match status" value="1"/>
</dbReference>
<dbReference type="Proteomes" id="UP000682733">
    <property type="component" value="Unassembled WGS sequence"/>
</dbReference>
<evidence type="ECO:0000259" key="1">
    <source>
        <dbReference type="Pfam" id="PF23440"/>
    </source>
</evidence>
<dbReference type="Pfam" id="PF23440">
    <property type="entry name" value="BROMI_C"/>
    <property type="match status" value="1"/>
</dbReference>
<evidence type="ECO:0000313" key="3">
    <source>
        <dbReference type="EMBL" id="CAF3994937.1"/>
    </source>
</evidence>
<dbReference type="Proteomes" id="UP000677228">
    <property type="component" value="Unassembled WGS sequence"/>
</dbReference>
<dbReference type="AlphaFoldDB" id="A0A8S2EIN6"/>
<evidence type="ECO:0000313" key="4">
    <source>
        <dbReference type="Proteomes" id="UP000677228"/>
    </source>
</evidence>
<evidence type="ECO:0000313" key="2">
    <source>
        <dbReference type="EMBL" id="CAF1183714.1"/>
    </source>
</evidence>
<dbReference type="Gene3D" id="1.10.472.80">
    <property type="entry name" value="Ypt/Rab-GAP domain of gyp1p, domain 3"/>
    <property type="match status" value="1"/>
</dbReference>
<proteinExistence type="predicted"/>
<accession>A0A8S2EIN6</accession>
<name>A0A8S2EIN6_9BILA</name>
<comment type="caution">
    <text evidence="2">The sequence shown here is derived from an EMBL/GenBank/DDBJ whole genome shotgun (WGS) entry which is preliminary data.</text>
</comment>
<protein>
    <recommendedName>
        <fullName evidence="1">BROMI C-terminal Rab TBC-like domain-containing protein</fullName>
    </recommendedName>
</protein>
<gene>
    <name evidence="2" type="ORF">OVA965_LOCUS23190</name>
    <name evidence="3" type="ORF">TMI583_LOCUS23907</name>
</gene>
<dbReference type="InterPro" id="IPR055392">
    <property type="entry name" value="BROMI_C"/>
</dbReference>
<dbReference type="EMBL" id="CAJNOK010013402">
    <property type="protein sequence ID" value="CAF1183714.1"/>
    <property type="molecule type" value="Genomic_DNA"/>
</dbReference>